<keyword evidence="2" id="KW-1185">Reference proteome</keyword>
<dbReference type="EMBL" id="ML995500">
    <property type="protein sequence ID" value="KAF2137688.1"/>
    <property type="molecule type" value="Genomic_DNA"/>
</dbReference>
<dbReference type="RefSeq" id="XP_033393403.1">
    <property type="nucleotide sequence ID" value="XM_033547380.1"/>
</dbReference>
<gene>
    <name evidence="1" type="ORF">K452DRAFT_97508</name>
</gene>
<dbReference type="Proteomes" id="UP000799438">
    <property type="component" value="Unassembled WGS sequence"/>
</dbReference>
<name>A0A6A6B278_9PEZI</name>
<proteinExistence type="predicted"/>
<organism evidence="1 2">
    <name type="scientific">Aplosporella prunicola CBS 121167</name>
    <dbReference type="NCBI Taxonomy" id="1176127"/>
    <lineage>
        <taxon>Eukaryota</taxon>
        <taxon>Fungi</taxon>
        <taxon>Dikarya</taxon>
        <taxon>Ascomycota</taxon>
        <taxon>Pezizomycotina</taxon>
        <taxon>Dothideomycetes</taxon>
        <taxon>Dothideomycetes incertae sedis</taxon>
        <taxon>Botryosphaeriales</taxon>
        <taxon>Aplosporellaceae</taxon>
        <taxon>Aplosporella</taxon>
    </lineage>
</organism>
<dbReference type="AlphaFoldDB" id="A0A6A6B278"/>
<sequence>MRRRPCPASGLVRGFPYSQVGHLLGYESHLGFYRSASTASLFAHPSCSRRFPRLWRRLRDRPLARGGGSLWGQGCSASINHSFPLIRRRLFHPHLTLSNATCMLSSATLIISF</sequence>
<evidence type="ECO:0000313" key="2">
    <source>
        <dbReference type="Proteomes" id="UP000799438"/>
    </source>
</evidence>
<dbReference type="GeneID" id="54304887"/>
<protein>
    <submittedName>
        <fullName evidence="1">Uncharacterized protein</fullName>
    </submittedName>
</protein>
<accession>A0A6A6B278</accession>
<evidence type="ECO:0000313" key="1">
    <source>
        <dbReference type="EMBL" id="KAF2137688.1"/>
    </source>
</evidence>
<reference evidence="1" key="1">
    <citation type="journal article" date="2020" name="Stud. Mycol.">
        <title>101 Dothideomycetes genomes: a test case for predicting lifestyles and emergence of pathogens.</title>
        <authorList>
            <person name="Haridas S."/>
            <person name="Albert R."/>
            <person name="Binder M."/>
            <person name="Bloem J."/>
            <person name="Labutti K."/>
            <person name="Salamov A."/>
            <person name="Andreopoulos B."/>
            <person name="Baker S."/>
            <person name="Barry K."/>
            <person name="Bills G."/>
            <person name="Bluhm B."/>
            <person name="Cannon C."/>
            <person name="Castanera R."/>
            <person name="Culley D."/>
            <person name="Daum C."/>
            <person name="Ezra D."/>
            <person name="Gonzalez J."/>
            <person name="Henrissat B."/>
            <person name="Kuo A."/>
            <person name="Liang C."/>
            <person name="Lipzen A."/>
            <person name="Lutzoni F."/>
            <person name="Magnuson J."/>
            <person name="Mondo S."/>
            <person name="Nolan M."/>
            <person name="Ohm R."/>
            <person name="Pangilinan J."/>
            <person name="Park H.-J."/>
            <person name="Ramirez L."/>
            <person name="Alfaro M."/>
            <person name="Sun H."/>
            <person name="Tritt A."/>
            <person name="Yoshinaga Y."/>
            <person name="Zwiers L.-H."/>
            <person name="Turgeon B."/>
            <person name="Goodwin S."/>
            <person name="Spatafora J."/>
            <person name="Crous P."/>
            <person name="Grigoriev I."/>
        </authorList>
    </citation>
    <scope>NUCLEOTIDE SEQUENCE</scope>
    <source>
        <strain evidence="1">CBS 121167</strain>
    </source>
</reference>